<dbReference type="EMBL" id="JBBNAF010000005">
    <property type="protein sequence ID" value="KAK9143384.1"/>
    <property type="molecule type" value="Genomic_DNA"/>
</dbReference>
<reference evidence="1 2" key="1">
    <citation type="submission" date="2024-01" db="EMBL/GenBank/DDBJ databases">
        <title>Genome assemblies of Stephania.</title>
        <authorList>
            <person name="Yang L."/>
        </authorList>
    </citation>
    <scope>NUCLEOTIDE SEQUENCE [LARGE SCALE GENOMIC DNA]</scope>
    <source>
        <strain evidence="1">YNDBR</strain>
        <tissue evidence="1">Leaf</tissue>
    </source>
</reference>
<sequence length="77" mass="9572">MNQFGYETQSKPQTNQKTLWIKKLKRKEVKLIWKFHRLKKNIENAIRSRMMMMMMTENQHGQEYDSFTYILIRMHSF</sequence>
<evidence type="ECO:0000313" key="1">
    <source>
        <dbReference type="EMBL" id="KAK9143384.1"/>
    </source>
</evidence>
<keyword evidence="2" id="KW-1185">Reference proteome</keyword>
<dbReference type="AlphaFoldDB" id="A0AAP0K0W3"/>
<proteinExistence type="predicted"/>
<name>A0AAP0K0W3_9MAGN</name>
<protein>
    <submittedName>
        <fullName evidence="1">Uncharacterized protein</fullName>
    </submittedName>
</protein>
<dbReference type="Proteomes" id="UP001420932">
    <property type="component" value="Unassembled WGS sequence"/>
</dbReference>
<evidence type="ECO:0000313" key="2">
    <source>
        <dbReference type="Proteomes" id="UP001420932"/>
    </source>
</evidence>
<comment type="caution">
    <text evidence="1">The sequence shown here is derived from an EMBL/GenBank/DDBJ whole genome shotgun (WGS) entry which is preliminary data.</text>
</comment>
<accession>A0AAP0K0W3</accession>
<organism evidence="1 2">
    <name type="scientific">Stephania yunnanensis</name>
    <dbReference type="NCBI Taxonomy" id="152371"/>
    <lineage>
        <taxon>Eukaryota</taxon>
        <taxon>Viridiplantae</taxon>
        <taxon>Streptophyta</taxon>
        <taxon>Embryophyta</taxon>
        <taxon>Tracheophyta</taxon>
        <taxon>Spermatophyta</taxon>
        <taxon>Magnoliopsida</taxon>
        <taxon>Ranunculales</taxon>
        <taxon>Menispermaceae</taxon>
        <taxon>Menispermoideae</taxon>
        <taxon>Cissampelideae</taxon>
        <taxon>Stephania</taxon>
    </lineage>
</organism>
<gene>
    <name evidence="1" type="ORF">Syun_012784</name>
</gene>